<keyword evidence="1" id="KW-1133">Transmembrane helix</keyword>
<comment type="caution">
    <text evidence="2">The sequence shown here is derived from an EMBL/GenBank/DDBJ whole genome shotgun (WGS) entry which is preliminary data.</text>
</comment>
<keyword evidence="1" id="KW-0812">Transmembrane</keyword>
<feature type="transmembrane region" description="Helical" evidence="1">
    <location>
        <begin position="12"/>
        <end position="29"/>
    </location>
</feature>
<feature type="transmembrane region" description="Helical" evidence="1">
    <location>
        <begin position="65"/>
        <end position="82"/>
    </location>
</feature>
<dbReference type="EMBL" id="BAABJI010000001">
    <property type="protein sequence ID" value="GAA4907175.1"/>
    <property type="molecule type" value="Genomic_DNA"/>
</dbReference>
<dbReference type="Proteomes" id="UP001501436">
    <property type="component" value="Unassembled WGS sequence"/>
</dbReference>
<feature type="transmembrane region" description="Helical" evidence="1">
    <location>
        <begin position="36"/>
        <end position="53"/>
    </location>
</feature>
<organism evidence="2 3">
    <name type="scientific">Mucilaginibacter defluvii</name>
    <dbReference type="NCBI Taxonomy" id="1196019"/>
    <lineage>
        <taxon>Bacteria</taxon>
        <taxon>Pseudomonadati</taxon>
        <taxon>Bacteroidota</taxon>
        <taxon>Sphingobacteriia</taxon>
        <taxon>Sphingobacteriales</taxon>
        <taxon>Sphingobacteriaceae</taxon>
        <taxon>Mucilaginibacter</taxon>
    </lineage>
</organism>
<sequence length="93" mass="10277">MFAYVMGSKPLEFLFGLIYSLVPIIACAIAPAPKMIAGILAVIIPILFSFKFIASGISDMNSTTFGMYFGLIVGFLFAYLMFKKRGWSFKTPD</sequence>
<gene>
    <name evidence="2" type="ORF">GCM10023313_07480</name>
</gene>
<evidence type="ECO:0000313" key="2">
    <source>
        <dbReference type="EMBL" id="GAA4907175.1"/>
    </source>
</evidence>
<protein>
    <submittedName>
        <fullName evidence="2">Uncharacterized protein</fullName>
    </submittedName>
</protein>
<keyword evidence="3" id="KW-1185">Reference proteome</keyword>
<name>A0ABP9FM26_9SPHI</name>
<evidence type="ECO:0000256" key="1">
    <source>
        <dbReference type="SAM" id="Phobius"/>
    </source>
</evidence>
<keyword evidence="1" id="KW-0472">Membrane</keyword>
<accession>A0ABP9FM26</accession>
<proteinExistence type="predicted"/>
<reference evidence="3" key="1">
    <citation type="journal article" date="2019" name="Int. J. Syst. Evol. Microbiol.">
        <title>The Global Catalogue of Microorganisms (GCM) 10K type strain sequencing project: providing services to taxonomists for standard genome sequencing and annotation.</title>
        <authorList>
            <consortium name="The Broad Institute Genomics Platform"/>
            <consortium name="The Broad Institute Genome Sequencing Center for Infectious Disease"/>
            <person name="Wu L."/>
            <person name="Ma J."/>
        </authorList>
    </citation>
    <scope>NUCLEOTIDE SEQUENCE [LARGE SCALE GENOMIC DNA]</scope>
    <source>
        <strain evidence="3">JCM 18283</strain>
    </source>
</reference>
<evidence type="ECO:0000313" key="3">
    <source>
        <dbReference type="Proteomes" id="UP001501436"/>
    </source>
</evidence>